<comment type="caution">
    <text evidence="2">The sequence shown here is derived from an EMBL/GenBank/DDBJ whole genome shotgun (WGS) entry which is preliminary data.</text>
</comment>
<feature type="compositionally biased region" description="Low complexity" evidence="1">
    <location>
        <begin position="1"/>
        <end position="10"/>
    </location>
</feature>
<organism evidence="2 3">
    <name type="scientific">Liparis tanakae</name>
    <name type="common">Tanaka's snailfish</name>
    <dbReference type="NCBI Taxonomy" id="230148"/>
    <lineage>
        <taxon>Eukaryota</taxon>
        <taxon>Metazoa</taxon>
        <taxon>Chordata</taxon>
        <taxon>Craniata</taxon>
        <taxon>Vertebrata</taxon>
        <taxon>Euteleostomi</taxon>
        <taxon>Actinopterygii</taxon>
        <taxon>Neopterygii</taxon>
        <taxon>Teleostei</taxon>
        <taxon>Neoteleostei</taxon>
        <taxon>Acanthomorphata</taxon>
        <taxon>Eupercaria</taxon>
        <taxon>Perciformes</taxon>
        <taxon>Cottioidei</taxon>
        <taxon>Cottales</taxon>
        <taxon>Liparidae</taxon>
        <taxon>Liparis</taxon>
    </lineage>
</organism>
<feature type="region of interest" description="Disordered" evidence="1">
    <location>
        <begin position="1"/>
        <end position="22"/>
    </location>
</feature>
<dbReference type="AlphaFoldDB" id="A0A4Z2GNE7"/>
<evidence type="ECO:0000313" key="2">
    <source>
        <dbReference type="EMBL" id="TNN54274.1"/>
    </source>
</evidence>
<name>A0A4Z2GNE7_9TELE</name>
<sequence>MSPPAAAAAPTSPGSRRKLKGTSSLQALKAWVRMVSTSSRGKPGEREADGPDSAYRLLLFLSMSSFPRTSGREHRGVDMSLRVSVSGRENPALLDAAEPLHEPDGVLDALFGLQPAGARVGRREVAVPAQPILHKKEEHLNTSGRLGVLS</sequence>
<reference evidence="2 3" key="1">
    <citation type="submission" date="2019-03" db="EMBL/GenBank/DDBJ databases">
        <title>First draft genome of Liparis tanakae, snailfish: a comprehensive survey of snailfish specific genes.</title>
        <authorList>
            <person name="Kim W."/>
            <person name="Song I."/>
            <person name="Jeong J.-H."/>
            <person name="Kim D."/>
            <person name="Kim S."/>
            <person name="Ryu S."/>
            <person name="Song J.Y."/>
            <person name="Lee S.K."/>
        </authorList>
    </citation>
    <scope>NUCLEOTIDE SEQUENCE [LARGE SCALE GENOMIC DNA]</scope>
    <source>
        <tissue evidence="2">Muscle</tissue>
    </source>
</reference>
<dbReference type="EMBL" id="SRLO01000489">
    <property type="protein sequence ID" value="TNN54274.1"/>
    <property type="molecule type" value="Genomic_DNA"/>
</dbReference>
<evidence type="ECO:0000256" key="1">
    <source>
        <dbReference type="SAM" id="MobiDB-lite"/>
    </source>
</evidence>
<dbReference type="Proteomes" id="UP000314294">
    <property type="component" value="Unassembled WGS sequence"/>
</dbReference>
<evidence type="ECO:0000313" key="3">
    <source>
        <dbReference type="Proteomes" id="UP000314294"/>
    </source>
</evidence>
<protein>
    <submittedName>
        <fullName evidence="2">Uncharacterized protein</fullName>
    </submittedName>
</protein>
<gene>
    <name evidence="2" type="ORF">EYF80_035502</name>
</gene>
<keyword evidence="3" id="KW-1185">Reference proteome</keyword>
<accession>A0A4Z2GNE7</accession>
<proteinExistence type="predicted"/>